<name>A0ABV0ZGB5_9TELE</name>
<proteinExistence type="predicted"/>
<sequence length="169" mass="18167">MLPSGLHSGVLYLTNHNRMFPPTTDPTDTQKADALDRWVERQKEEAMRNLPTDLEVVPSPLLLEEMDLAPDGPGSGCDAVDLFTFLSWEAEKSLRRSAGLSVPQSAYGGFRLAIPCPGTGPLRRRSPPAPLAAHSGLAVKPSPSSRRKTRRRGAPSCGLAGEEVVSQPA</sequence>
<accession>A0ABV0ZGB5</accession>
<comment type="caution">
    <text evidence="2">The sequence shown here is derived from an EMBL/GenBank/DDBJ whole genome shotgun (WGS) entry which is preliminary data.</text>
</comment>
<gene>
    <name evidence="2" type="ORF">AMECASPLE_036110</name>
</gene>
<evidence type="ECO:0000256" key="1">
    <source>
        <dbReference type="SAM" id="MobiDB-lite"/>
    </source>
</evidence>
<evidence type="ECO:0000313" key="2">
    <source>
        <dbReference type="EMBL" id="MEQ2305279.1"/>
    </source>
</evidence>
<dbReference type="Proteomes" id="UP001469553">
    <property type="component" value="Unassembled WGS sequence"/>
</dbReference>
<feature type="region of interest" description="Disordered" evidence="1">
    <location>
        <begin position="118"/>
        <end position="169"/>
    </location>
</feature>
<keyword evidence="3" id="KW-1185">Reference proteome</keyword>
<dbReference type="EMBL" id="JAHRIP010062029">
    <property type="protein sequence ID" value="MEQ2305279.1"/>
    <property type="molecule type" value="Genomic_DNA"/>
</dbReference>
<protein>
    <submittedName>
        <fullName evidence="2">Uncharacterized protein</fullName>
    </submittedName>
</protein>
<reference evidence="2 3" key="1">
    <citation type="submission" date="2021-06" db="EMBL/GenBank/DDBJ databases">
        <authorList>
            <person name="Palmer J.M."/>
        </authorList>
    </citation>
    <scope>NUCLEOTIDE SEQUENCE [LARGE SCALE GENOMIC DNA]</scope>
    <source>
        <strain evidence="2 3">AS_MEX2019</strain>
        <tissue evidence="2">Muscle</tissue>
    </source>
</reference>
<organism evidence="2 3">
    <name type="scientific">Ameca splendens</name>
    <dbReference type="NCBI Taxonomy" id="208324"/>
    <lineage>
        <taxon>Eukaryota</taxon>
        <taxon>Metazoa</taxon>
        <taxon>Chordata</taxon>
        <taxon>Craniata</taxon>
        <taxon>Vertebrata</taxon>
        <taxon>Euteleostomi</taxon>
        <taxon>Actinopterygii</taxon>
        <taxon>Neopterygii</taxon>
        <taxon>Teleostei</taxon>
        <taxon>Neoteleostei</taxon>
        <taxon>Acanthomorphata</taxon>
        <taxon>Ovalentaria</taxon>
        <taxon>Atherinomorphae</taxon>
        <taxon>Cyprinodontiformes</taxon>
        <taxon>Goodeidae</taxon>
        <taxon>Ameca</taxon>
    </lineage>
</organism>
<evidence type="ECO:0000313" key="3">
    <source>
        <dbReference type="Proteomes" id="UP001469553"/>
    </source>
</evidence>